<keyword evidence="10" id="KW-0961">Cell wall biogenesis/degradation</keyword>
<dbReference type="InterPro" id="IPR019301">
    <property type="entry name" value="Flagellar_prot_FlgJ_N"/>
</dbReference>
<evidence type="ECO:0000256" key="8">
    <source>
        <dbReference type="ARBA" id="ARBA00022801"/>
    </source>
</evidence>
<evidence type="ECO:0000313" key="15">
    <source>
        <dbReference type="Proteomes" id="UP000629025"/>
    </source>
</evidence>
<sequence>MDSKFPGQIDSSFYTDLTGLSKIKSQANDDRDAALRNAAEQFEQVFMNMMLKSMRQATESFAEDNPFNSSDVQFFQGMLDQQLTLQLSQSKGLGLADIIVRQLGGKEMTADTLRQALQLPSDEERIDDKLAQGQSLNETLLNLAARRVANHSLSAVDQISDRLAQRRAETGAEEPADDAAAPSAAVGSEPAEWSFDTPEQFVEQLLPAAAKAAQALGVDPRVLVAQAALETGWGRAVIRRDDGSSSNNLFNIKADSRWDGERVGVSTLEYRDGLPRPERADFRVYDSVEQSLDDYVDFIQNNPRYGEALKQVGDPVSYLQALQRAGYATDPEYADKIGRIVNGALLAGIGELPQEG</sequence>
<dbReference type="SMART" id="SM00047">
    <property type="entry name" value="LYZ2"/>
    <property type="match status" value="1"/>
</dbReference>
<comment type="similarity">
    <text evidence="3">In the N-terminal section; belongs to the FlgJ family.</text>
</comment>
<evidence type="ECO:0000256" key="11">
    <source>
        <dbReference type="ARBA" id="ARBA00030835"/>
    </source>
</evidence>
<accession>A0ABQ1KRK5</accession>
<keyword evidence="9" id="KW-0326">Glycosidase</keyword>
<evidence type="ECO:0000256" key="12">
    <source>
        <dbReference type="SAM" id="MobiDB-lite"/>
    </source>
</evidence>
<dbReference type="InterPro" id="IPR013377">
    <property type="entry name" value="FlgJ"/>
</dbReference>
<evidence type="ECO:0000256" key="5">
    <source>
        <dbReference type="ARBA" id="ARBA00013433"/>
    </source>
</evidence>
<evidence type="ECO:0000259" key="13">
    <source>
        <dbReference type="SMART" id="SM00047"/>
    </source>
</evidence>
<keyword evidence="14" id="KW-0282">Flagellum</keyword>
<dbReference type="Gene3D" id="1.10.530.10">
    <property type="match status" value="1"/>
</dbReference>
<evidence type="ECO:0000256" key="7">
    <source>
        <dbReference type="ARBA" id="ARBA00022795"/>
    </source>
</evidence>
<name>A0ABQ1KRK5_9GAMM</name>
<dbReference type="InterPro" id="IPR051056">
    <property type="entry name" value="Glycosyl_Hydrolase_73"/>
</dbReference>
<keyword evidence="15" id="KW-1185">Reference proteome</keyword>
<evidence type="ECO:0000256" key="2">
    <source>
        <dbReference type="ARBA" id="ARBA00004418"/>
    </source>
</evidence>
<protein>
    <recommendedName>
        <fullName evidence="5">Peptidoglycan hydrolase FlgJ</fullName>
    </recommendedName>
    <alternativeName>
        <fullName evidence="11">Muramidase FlgJ</fullName>
    </alternativeName>
</protein>
<evidence type="ECO:0000256" key="10">
    <source>
        <dbReference type="ARBA" id="ARBA00023316"/>
    </source>
</evidence>
<reference evidence="15" key="1">
    <citation type="journal article" date="2019" name="Int. J. Syst. Evol. Microbiol.">
        <title>The Global Catalogue of Microorganisms (GCM) 10K type strain sequencing project: providing services to taxonomists for standard genome sequencing and annotation.</title>
        <authorList>
            <consortium name="The Broad Institute Genomics Platform"/>
            <consortium name="The Broad Institute Genome Sequencing Center for Infectious Disease"/>
            <person name="Wu L."/>
            <person name="Ma J."/>
        </authorList>
    </citation>
    <scope>NUCLEOTIDE SEQUENCE [LARGE SCALE GENOMIC DNA]</scope>
    <source>
        <strain evidence="15">CGMCC 1.15341</strain>
    </source>
</reference>
<keyword evidence="8" id="KW-0378">Hydrolase</keyword>
<keyword evidence="7" id="KW-1005">Bacterial flagellum biogenesis</keyword>
<evidence type="ECO:0000256" key="1">
    <source>
        <dbReference type="ARBA" id="ARBA00002954"/>
    </source>
</evidence>
<evidence type="ECO:0000256" key="9">
    <source>
        <dbReference type="ARBA" id="ARBA00023295"/>
    </source>
</evidence>
<keyword evidence="6" id="KW-0574">Periplasm</keyword>
<gene>
    <name evidence="14" type="primary">flgJ</name>
    <name evidence="14" type="ORF">GCM10011352_37530</name>
</gene>
<proteinExistence type="inferred from homology"/>
<dbReference type="Gene3D" id="2.10.70.40">
    <property type="entry name" value="peptidoglycan hydrolase"/>
    <property type="match status" value="1"/>
</dbReference>
<dbReference type="Pfam" id="PF01832">
    <property type="entry name" value="Glucosaminidase"/>
    <property type="match status" value="1"/>
</dbReference>
<dbReference type="PANTHER" id="PTHR33308">
    <property type="entry name" value="PEPTIDOGLYCAN HYDROLASE FLGJ"/>
    <property type="match status" value="1"/>
</dbReference>
<dbReference type="Pfam" id="PF10135">
    <property type="entry name" value="Rod-binding"/>
    <property type="match status" value="1"/>
</dbReference>
<keyword evidence="14" id="KW-0969">Cilium</keyword>
<dbReference type="Proteomes" id="UP000629025">
    <property type="component" value="Unassembled WGS sequence"/>
</dbReference>
<comment type="subcellular location">
    <subcellularLocation>
        <location evidence="2">Periplasm</location>
    </subcellularLocation>
</comment>
<dbReference type="NCBIfam" id="TIGR02541">
    <property type="entry name" value="flagell_FlgJ"/>
    <property type="match status" value="1"/>
</dbReference>
<keyword evidence="14" id="KW-0966">Cell projection</keyword>
<feature type="region of interest" description="Disordered" evidence="12">
    <location>
        <begin position="166"/>
        <end position="193"/>
    </location>
</feature>
<feature type="domain" description="Mannosyl-glycoprotein endo-beta-N-acetylglucosamidase-like" evidence="13">
    <location>
        <begin position="190"/>
        <end position="350"/>
    </location>
</feature>
<comment type="caution">
    <text evidence="14">The sequence shown here is derived from an EMBL/GenBank/DDBJ whole genome shotgun (WGS) entry which is preliminary data.</text>
</comment>
<organism evidence="14 15">
    <name type="scientific">Marinobacterium zhoushanense</name>
    <dbReference type="NCBI Taxonomy" id="1679163"/>
    <lineage>
        <taxon>Bacteria</taxon>
        <taxon>Pseudomonadati</taxon>
        <taxon>Pseudomonadota</taxon>
        <taxon>Gammaproteobacteria</taxon>
        <taxon>Oceanospirillales</taxon>
        <taxon>Oceanospirillaceae</taxon>
        <taxon>Marinobacterium</taxon>
    </lineage>
</organism>
<comment type="function">
    <text evidence="1">Flagellum-specific muramidase which hydrolyzes the peptidoglycan layer to assemble the rod structure in the periplasmic space.</text>
</comment>
<dbReference type="InterPro" id="IPR023346">
    <property type="entry name" value="Lysozyme-like_dom_sf"/>
</dbReference>
<dbReference type="EMBL" id="BMIJ01000008">
    <property type="protein sequence ID" value="GGC07725.1"/>
    <property type="molecule type" value="Genomic_DNA"/>
</dbReference>
<evidence type="ECO:0000256" key="3">
    <source>
        <dbReference type="ARBA" id="ARBA00006880"/>
    </source>
</evidence>
<dbReference type="SUPFAM" id="SSF53955">
    <property type="entry name" value="Lysozyme-like"/>
    <property type="match status" value="1"/>
</dbReference>
<comment type="similarity">
    <text evidence="4">In the C-terminal section; belongs to the glycosyl hydrolase 73 family.</text>
</comment>
<feature type="compositionally biased region" description="Low complexity" evidence="12">
    <location>
        <begin position="178"/>
        <end position="192"/>
    </location>
</feature>
<dbReference type="RefSeq" id="WP_188751168.1">
    <property type="nucleotide sequence ID" value="NZ_BMIJ01000008.1"/>
</dbReference>
<evidence type="ECO:0000256" key="6">
    <source>
        <dbReference type="ARBA" id="ARBA00022764"/>
    </source>
</evidence>
<dbReference type="InterPro" id="IPR002901">
    <property type="entry name" value="MGlyc_endo_b_GlcNAc-like_dom"/>
</dbReference>
<evidence type="ECO:0000313" key="14">
    <source>
        <dbReference type="EMBL" id="GGC07725.1"/>
    </source>
</evidence>
<dbReference type="PANTHER" id="PTHR33308:SF9">
    <property type="entry name" value="PEPTIDOGLYCAN HYDROLASE FLGJ"/>
    <property type="match status" value="1"/>
</dbReference>
<evidence type="ECO:0000256" key="4">
    <source>
        <dbReference type="ARBA" id="ARBA00007974"/>
    </source>
</evidence>